<gene>
    <name evidence="2" type="ORF">SAMN03080599_00884</name>
</gene>
<dbReference type="EMBL" id="FMWL01000003">
    <property type="protein sequence ID" value="SCZ77686.1"/>
    <property type="molecule type" value="Genomic_DNA"/>
</dbReference>
<dbReference type="AlphaFoldDB" id="A0A1G5RUK3"/>
<feature type="transmembrane region" description="Helical" evidence="1">
    <location>
        <begin position="6"/>
        <end position="25"/>
    </location>
</feature>
<keyword evidence="1" id="KW-0812">Transmembrane</keyword>
<reference evidence="2 3" key="1">
    <citation type="submission" date="2016-10" db="EMBL/GenBank/DDBJ databases">
        <authorList>
            <person name="de Groot N.N."/>
        </authorList>
    </citation>
    <scope>NUCLEOTIDE SEQUENCE [LARGE SCALE GENOMIC DNA]</scope>
    <source>
        <strain evidence="2 3">DSM 2784</strain>
    </source>
</reference>
<evidence type="ECO:0000313" key="3">
    <source>
        <dbReference type="Proteomes" id="UP000199208"/>
    </source>
</evidence>
<keyword evidence="1" id="KW-1133">Transmembrane helix</keyword>
<keyword evidence="3" id="KW-1185">Reference proteome</keyword>
<keyword evidence="1" id="KW-0472">Membrane</keyword>
<dbReference type="RefSeq" id="WP_092589683.1">
    <property type="nucleotide sequence ID" value="NZ_FMWL01000003.1"/>
</dbReference>
<accession>A0A1G5RUK3</accession>
<organism evidence="2 3">
    <name type="scientific">Acidaminobacter hydrogenoformans DSM 2784</name>
    <dbReference type="NCBI Taxonomy" id="1120920"/>
    <lineage>
        <taxon>Bacteria</taxon>
        <taxon>Bacillati</taxon>
        <taxon>Bacillota</taxon>
        <taxon>Clostridia</taxon>
        <taxon>Peptostreptococcales</taxon>
        <taxon>Acidaminobacteraceae</taxon>
        <taxon>Acidaminobacter</taxon>
    </lineage>
</organism>
<dbReference type="Proteomes" id="UP000199208">
    <property type="component" value="Unassembled WGS sequence"/>
</dbReference>
<proteinExistence type="predicted"/>
<sequence length="129" mass="15531">MWFYVLLALFVTMIVGYLIETLKVIRATHDIKMINYEIYGILASLMRDVDHVDLFFIHQLRDSLKVQLTEVYGVDEFQVYKLSENKLRLAYRKGQAVQRIDLFLEDHKWSFKDVEFEYSENPFEEVRLQ</sequence>
<evidence type="ECO:0000256" key="1">
    <source>
        <dbReference type="SAM" id="Phobius"/>
    </source>
</evidence>
<evidence type="ECO:0000313" key="2">
    <source>
        <dbReference type="EMBL" id="SCZ77686.1"/>
    </source>
</evidence>
<protein>
    <submittedName>
        <fullName evidence="2">Uncharacterized protein</fullName>
    </submittedName>
</protein>
<name>A0A1G5RUK3_9FIRM</name>